<comment type="caution">
    <text evidence="4">The sequence shown here is derived from an EMBL/GenBank/DDBJ whole genome shotgun (WGS) entry which is preliminary data.</text>
</comment>
<evidence type="ECO:0000313" key="4">
    <source>
        <dbReference type="EMBL" id="RXH86558.1"/>
    </source>
</evidence>
<dbReference type="InterPro" id="IPR023213">
    <property type="entry name" value="CAT-like_dom_sf"/>
</dbReference>
<evidence type="ECO:0000256" key="1">
    <source>
        <dbReference type="ARBA" id="ARBA00009861"/>
    </source>
</evidence>
<dbReference type="AlphaFoldDB" id="A0A498IT01"/>
<dbReference type="Gene3D" id="3.30.559.10">
    <property type="entry name" value="Chloramphenicol acetyltransferase-like domain"/>
    <property type="match status" value="1"/>
</dbReference>
<keyword evidence="2" id="KW-0808">Transferase</keyword>
<dbReference type="Pfam" id="PF02458">
    <property type="entry name" value="Transferase"/>
    <property type="match status" value="1"/>
</dbReference>
<proteinExistence type="inferred from homology"/>
<protein>
    <submittedName>
        <fullName evidence="4">Uncharacterized protein</fullName>
    </submittedName>
</protein>
<dbReference type="GO" id="GO:0016746">
    <property type="term" value="F:acyltransferase activity"/>
    <property type="evidence" value="ECO:0007669"/>
    <property type="project" value="UniProtKB-KW"/>
</dbReference>
<accession>A0A498IT01</accession>
<evidence type="ECO:0000256" key="3">
    <source>
        <dbReference type="ARBA" id="ARBA00023315"/>
    </source>
</evidence>
<keyword evidence="5" id="KW-1185">Reference proteome</keyword>
<keyword evidence="3" id="KW-0012">Acyltransferase</keyword>
<dbReference type="STRING" id="3750.A0A498IT01"/>
<sequence length="228" mass="25818">MLIHAVNLRPRMDPPLPRSSFGNICLISMTGPFTSSNTSLDNDPCYGMVRHIREAMSKIDNEYVKRLQEGDEHLSSVKKLADSFTREHLVTYNFTSLCRYPLYDNDFGWGRPTWVGLPALTFKNLIVFLDTKEAGGGGRGIEAYVSLEKQVMAKFETDVFLQPRLGTSRVSSPTSTLTRQQGRFSQVTKYHTQSRPSLCCERPIQTKPLKILWSGSVSLRLLLKVLKK</sequence>
<reference evidence="4 5" key="1">
    <citation type="submission" date="2018-10" db="EMBL/GenBank/DDBJ databases">
        <title>A high-quality apple genome assembly.</title>
        <authorList>
            <person name="Hu J."/>
        </authorList>
    </citation>
    <scope>NUCLEOTIDE SEQUENCE [LARGE SCALE GENOMIC DNA]</scope>
    <source>
        <strain evidence="5">cv. HFTH1</strain>
        <tissue evidence="4">Young leaf</tissue>
    </source>
</reference>
<dbReference type="EMBL" id="RDQH01000336">
    <property type="protein sequence ID" value="RXH86558.1"/>
    <property type="molecule type" value="Genomic_DNA"/>
</dbReference>
<evidence type="ECO:0000256" key="2">
    <source>
        <dbReference type="ARBA" id="ARBA00022679"/>
    </source>
</evidence>
<dbReference type="Proteomes" id="UP000290289">
    <property type="component" value="Chromosome 10"/>
</dbReference>
<evidence type="ECO:0000313" key="5">
    <source>
        <dbReference type="Proteomes" id="UP000290289"/>
    </source>
</evidence>
<dbReference type="PANTHER" id="PTHR31623:SF46">
    <property type="entry name" value="VINORINE SYNTHASE-LIKE"/>
    <property type="match status" value="1"/>
</dbReference>
<comment type="similarity">
    <text evidence="1">Belongs to the plant acyltransferase family.</text>
</comment>
<dbReference type="PANTHER" id="PTHR31623">
    <property type="entry name" value="F21J9.9"/>
    <property type="match status" value="1"/>
</dbReference>
<organism evidence="4 5">
    <name type="scientific">Malus domestica</name>
    <name type="common">Apple</name>
    <name type="synonym">Pyrus malus</name>
    <dbReference type="NCBI Taxonomy" id="3750"/>
    <lineage>
        <taxon>Eukaryota</taxon>
        <taxon>Viridiplantae</taxon>
        <taxon>Streptophyta</taxon>
        <taxon>Embryophyta</taxon>
        <taxon>Tracheophyta</taxon>
        <taxon>Spermatophyta</taxon>
        <taxon>Magnoliopsida</taxon>
        <taxon>eudicotyledons</taxon>
        <taxon>Gunneridae</taxon>
        <taxon>Pentapetalae</taxon>
        <taxon>rosids</taxon>
        <taxon>fabids</taxon>
        <taxon>Rosales</taxon>
        <taxon>Rosaceae</taxon>
        <taxon>Amygdaloideae</taxon>
        <taxon>Maleae</taxon>
        <taxon>Malus</taxon>
    </lineage>
</organism>
<gene>
    <name evidence="4" type="ORF">DVH24_021831</name>
</gene>
<name>A0A498IT01_MALDO</name>